<dbReference type="OrthoDB" id="8906055at2"/>
<name>A0A1I2E7D3_9BURK</name>
<dbReference type="InterPro" id="IPR014875">
    <property type="entry name" value="Mor_transcription_activator"/>
</dbReference>
<dbReference type="RefSeq" id="WP_092939628.1">
    <property type="nucleotide sequence ID" value="NZ_FONX01000006.1"/>
</dbReference>
<organism evidence="2 3">
    <name type="scientific">Paracidovorax wautersii</name>
    <dbReference type="NCBI Taxonomy" id="1177982"/>
    <lineage>
        <taxon>Bacteria</taxon>
        <taxon>Pseudomonadati</taxon>
        <taxon>Pseudomonadota</taxon>
        <taxon>Betaproteobacteria</taxon>
        <taxon>Burkholderiales</taxon>
        <taxon>Comamonadaceae</taxon>
        <taxon>Paracidovorax</taxon>
    </lineage>
</organism>
<protein>
    <submittedName>
        <fullName evidence="2">Mor transcription activator family protein</fullName>
    </submittedName>
</protein>
<gene>
    <name evidence="2" type="ORF">SAMN04489711_106268</name>
</gene>
<keyword evidence="3" id="KW-1185">Reference proteome</keyword>
<dbReference type="InterPro" id="IPR052411">
    <property type="entry name" value="c-mor_Regulatory_Protein"/>
</dbReference>
<accession>A0A1I2E7D3</accession>
<reference evidence="3" key="1">
    <citation type="submission" date="2016-10" db="EMBL/GenBank/DDBJ databases">
        <authorList>
            <person name="Varghese N."/>
            <person name="Submissions S."/>
        </authorList>
    </citation>
    <scope>NUCLEOTIDE SEQUENCE [LARGE SCALE GENOMIC DNA]</scope>
    <source>
        <strain evidence="3">DSM 27981</strain>
    </source>
</reference>
<evidence type="ECO:0000313" key="2">
    <source>
        <dbReference type="EMBL" id="SFE88613.1"/>
    </source>
</evidence>
<dbReference type="PANTHER" id="PTHR37812">
    <property type="entry name" value="MU-LIKE PROPHAGE FLUMU PROTEIN C"/>
    <property type="match status" value="1"/>
</dbReference>
<evidence type="ECO:0000313" key="3">
    <source>
        <dbReference type="Proteomes" id="UP000199119"/>
    </source>
</evidence>
<proteinExistence type="predicted"/>
<dbReference type="PANTHER" id="PTHR37812:SF1">
    <property type="entry name" value="MU-LIKE PROPHAGE FLUMU PROTEIN C"/>
    <property type="match status" value="1"/>
</dbReference>
<dbReference type="SUPFAM" id="SSF46689">
    <property type="entry name" value="Homeodomain-like"/>
    <property type="match status" value="1"/>
</dbReference>
<feature type="domain" description="Mor transcription activator" evidence="1">
    <location>
        <begin position="17"/>
        <end position="101"/>
    </location>
</feature>
<dbReference type="Proteomes" id="UP000199119">
    <property type="component" value="Unassembled WGS sequence"/>
</dbReference>
<dbReference type="Pfam" id="PF08765">
    <property type="entry name" value="Mor"/>
    <property type="match status" value="1"/>
</dbReference>
<dbReference type="EMBL" id="FONX01000006">
    <property type="protein sequence ID" value="SFE88613.1"/>
    <property type="molecule type" value="Genomic_DNA"/>
</dbReference>
<dbReference type="Gene3D" id="1.10.10.60">
    <property type="entry name" value="Homeodomain-like"/>
    <property type="match status" value="1"/>
</dbReference>
<sequence>MQPIEPDRIDPIAILREELIAAGIAHGADRCEELAENVVQRYVRRLGGMPVYVRSQRARDSAKVADEIYQKFNGVNTKALAREYGKSARTVQRIILARRAAANSQR</sequence>
<dbReference type="STRING" id="1177982.SAMN04489711_106268"/>
<dbReference type="AlphaFoldDB" id="A0A1I2E7D3"/>
<evidence type="ECO:0000259" key="1">
    <source>
        <dbReference type="Pfam" id="PF08765"/>
    </source>
</evidence>
<dbReference type="InterPro" id="IPR009057">
    <property type="entry name" value="Homeodomain-like_sf"/>
</dbReference>